<dbReference type="SUPFAM" id="SSF101386">
    <property type="entry name" value="all-alpha NTP pyrophosphatases"/>
    <property type="match status" value="1"/>
</dbReference>
<dbReference type="Pfam" id="PF03819">
    <property type="entry name" value="MazG"/>
    <property type="match status" value="1"/>
</dbReference>
<dbReference type="EMBL" id="KY052812">
    <property type="protein sequence ID" value="ASF00059.1"/>
    <property type="molecule type" value="Genomic_DNA"/>
</dbReference>
<dbReference type="InterPro" id="IPR004518">
    <property type="entry name" value="MazG-like_dom"/>
</dbReference>
<sequence length="258" mass="29930">MTYCIYHIPGKKIGVSKDPKYRVEIQQGYKPGEYEIIEMSDDIDYISAREIELQKLYNYRVDITPYKNLNSNKMMMTINVTEQTTTFPVPLNKLKGRLMDNIGMVIQTGFNRHELDTDLVDWIMRHAVTSQFNEDRCYVYNKAMSNFKNSFSFQDKLASQSDMFTKIRRWADERGIYDKGDSKTQYVKLMEEAGELARALLKNDKPEVIDSIGDIVVVLTNLAKLEKLDIEDCIENAYETISNRTGKMMNGTFVKNTL</sequence>
<evidence type="ECO:0000313" key="2">
    <source>
        <dbReference type="EMBL" id="ASF00059.1"/>
    </source>
</evidence>
<protein>
    <submittedName>
        <fullName evidence="2">Putative DNA-binding protein</fullName>
    </submittedName>
</protein>
<dbReference type="Gene3D" id="1.10.287.1080">
    <property type="entry name" value="MazG-like"/>
    <property type="match status" value="1"/>
</dbReference>
<accession>A0A218ML99</accession>
<reference evidence="2" key="2">
    <citation type="journal article" date="2017" name="Nat. Commun.">
        <title>Single-virus genomics reveals hidden cosmopolitan and abundant viruses.</title>
        <authorList>
            <person name="Martinez-Hernandez F."/>
            <person name="Fornas O."/>
            <person name="Lluesma Gomez M."/>
            <person name="Bolduc B."/>
            <person name="de la Cruz Pena M.J."/>
            <person name="Martinez J.M."/>
            <person name="Anton J."/>
            <person name="Gasol J.M."/>
            <person name="Rosselli R."/>
            <person name="Rodriguez-Valera F."/>
            <person name="Sullivan M.B."/>
            <person name="Acinas S.G."/>
            <person name="Martinez-Garcia M."/>
        </authorList>
    </citation>
    <scope>NUCLEOTIDE SEQUENCE</scope>
</reference>
<name>A0A218ML99_9VIRU</name>
<dbReference type="PANTHER" id="PTHR42702:SF1">
    <property type="entry name" value="REGULATORY PROTEIN FOR BETA-LACTAMASE"/>
    <property type="match status" value="1"/>
</dbReference>
<organism evidence="2">
    <name type="scientific">uncultured virus</name>
    <dbReference type="NCBI Taxonomy" id="340016"/>
    <lineage>
        <taxon>Viruses</taxon>
        <taxon>environmental samples</taxon>
    </lineage>
</organism>
<keyword evidence="2" id="KW-0238">DNA-binding</keyword>
<evidence type="ECO:0000259" key="1">
    <source>
        <dbReference type="Pfam" id="PF03819"/>
    </source>
</evidence>
<reference evidence="2" key="1">
    <citation type="submission" date="2016-10" db="EMBL/GenBank/DDBJ databases">
        <authorList>
            <person name="Varghese N."/>
        </authorList>
    </citation>
    <scope>NUCLEOTIDE SEQUENCE</scope>
</reference>
<feature type="domain" description="NTP pyrophosphohydrolase MazG-like" evidence="1">
    <location>
        <begin position="188"/>
        <end position="245"/>
    </location>
</feature>
<dbReference type="GO" id="GO:0003677">
    <property type="term" value="F:DNA binding"/>
    <property type="evidence" value="ECO:0007669"/>
    <property type="project" value="UniProtKB-KW"/>
</dbReference>
<dbReference type="PANTHER" id="PTHR42702">
    <property type="entry name" value="NUCLEOTIDE PYROPHOSPHOHYDROLASE"/>
    <property type="match status" value="1"/>
</dbReference>
<dbReference type="CDD" id="cd11540">
    <property type="entry name" value="NTP-PPase_u3"/>
    <property type="match status" value="1"/>
</dbReference>
<proteinExistence type="predicted"/>